<dbReference type="InterPro" id="IPR001466">
    <property type="entry name" value="Beta-lactam-related"/>
</dbReference>
<dbReference type="InterPro" id="IPR012338">
    <property type="entry name" value="Beta-lactam/transpept-like"/>
</dbReference>
<dbReference type="PANTHER" id="PTHR43283">
    <property type="entry name" value="BETA-LACTAMASE-RELATED"/>
    <property type="match status" value="1"/>
</dbReference>
<sequence length="725" mass="79162">MPLDVAAEPEGTQSFDEGTQKLFRQFPGRSCILVAHEGRLVYERYFYGTNPDALLETDSASKTITALLIGILVTQGKIDLDLPLAEYNVTPHANWGENNKFWPKVTTRHLLTHTSGQGSNPPGTVFIYDSGEYIQHLSHLIEAVTSQTPVDWAEEAFSKPLGLTGLFRSDNMYGQIAVAGNQHLSCRGFARIAQLLLNRGVWPVKLDHDWPGNGLPWNSTDGGTFQLISESYLEQMTRPSFPKVVSTYGFLIWLNRKPRPGDSNCCMCTCGVCIFPGGPPFFGFNEEVWTAIGYLGRFMLRGRSVACSTAFSWSVVTYDDCFGGLLHFDFMNHTIPVSLPLPNDTELTTTASPLDTTSSTAALAASSTTNTTLAAMTLAADGSWTKAANEIGWYHPQLIITKGLQVSGVRAPVREVVAEPSPGHAFRYHGGSCKCHCPIGESFGFCYNLPEWQQFVYRGDGDAVCAELIPHYPGMVGQSVAGSCPDIGILQPCATNGNYVPGGSPSGLCNKSFWLEEYGIACDPGATCHRGSPSEELLGPTGRLETCLCRVQSWTRCLYDPQPCSWSDTHYVYGNQTLIAGLLAHGSRPPSTWPVTLTDFCSLAEPVTPLPRPELDKVPLRHSEQLYRKIFRGLVVHVQDTHYVYGNQTLIAGLLAHGSRPPSTWPVTLTARFMVPSFFLGSPCAATVCLLLGALALVARFIRRCRASARVLAGTYHLLPESDAS</sequence>
<comment type="caution">
    <text evidence="3">The sequence shown here is derived from an EMBL/GenBank/DDBJ whole genome shotgun (WGS) entry which is preliminary data.</text>
</comment>
<accession>A0A1Q9DSI7</accession>
<evidence type="ECO:0000313" key="3">
    <source>
        <dbReference type="EMBL" id="OLP98137.1"/>
    </source>
</evidence>
<keyword evidence="1" id="KW-1133">Transmembrane helix</keyword>
<dbReference type="Proteomes" id="UP000186817">
    <property type="component" value="Unassembled WGS sequence"/>
</dbReference>
<evidence type="ECO:0000256" key="1">
    <source>
        <dbReference type="SAM" id="Phobius"/>
    </source>
</evidence>
<evidence type="ECO:0000313" key="4">
    <source>
        <dbReference type="Proteomes" id="UP000186817"/>
    </source>
</evidence>
<feature type="domain" description="Beta-lactamase-related" evidence="2">
    <location>
        <begin position="32"/>
        <end position="165"/>
    </location>
</feature>
<dbReference type="SUPFAM" id="SSF56601">
    <property type="entry name" value="beta-lactamase/transpeptidase-like"/>
    <property type="match status" value="1"/>
</dbReference>
<dbReference type="Gene3D" id="3.40.710.10">
    <property type="entry name" value="DD-peptidase/beta-lactamase superfamily"/>
    <property type="match status" value="1"/>
</dbReference>
<keyword evidence="4" id="KW-1185">Reference proteome</keyword>
<organism evidence="3 4">
    <name type="scientific">Symbiodinium microadriaticum</name>
    <name type="common">Dinoflagellate</name>
    <name type="synonym">Zooxanthella microadriatica</name>
    <dbReference type="NCBI Taxonomy" id="2951"/>
    <lineage>
        <taxon>Eukaryota</taxon>
        <taxon>Sar</taxon>
        <taxon>Alveolata</taxon>
        <taxon>Dinophyceae</taxon>
        <taxon>Suessiales</taxon>
        <taxon>Symbiodiniaceae</taxon>
        <taxon>Symbiodinium</taxon>
    </lineage>
</organism>
<dbReference type="PANTHER" id="PTHR43283:SF7">
    <property type="entry name" value="BETA-LACTAMASE-RELATED DOMAIN-CONTAINING PROTEIN"/>
    <property type="match status" value="1"/>
</dbReference>
<dbReference type="EMBL" id="LSRX01000407">
    <property type="protein sequence ID" value="OLP98137.1"/>
    <property type="molecule type" value="Genomic_DNA"/>
</dbReference>
<protein>
    <recommendedName>
        <fullName evidence="2">Beta-lactamase-related domain-containing protein</fullName>
    </recommendedName>
</protein>
<reference evidence="3 4" key="1">
    <citation type="submission" date="2016-02" db="EMBL/GenBank/DDBJ databases">
        <title>Genome analysis of coral dinoflagellate symbionts highlights evolutionary adaptations to a symbiotic lifestyle.</title>
        <authorList>
            <person name="Aranda M."/>
            <person name="Li Y."/>
            <person name="Liew Y.J."/>
            <person name="Baumgarten S."/>
            <person name="Simakov O."/>
            <person name="Wilson M."/>
            <person name="Piel J."/>
            <person name="Ashoor H."/>
            <person name="Bougouffa S."/>
            <person name="Bajic V.B."/>
            <person name="Ryu T."/>
            <person name="Ravasi T."/>
            <person name="Bayer T."/>
            <person name="Micklem G."/>
            <person name="Kim H."/>
            <person name="Bhak J."/>
            <person name="Lajeunesse T.C."/>
            <person name="Voolstra C.R."/>
        </authorList>
    </citation>
    <scope>NUCLEOTIDE SEQUENCE [LARGE SCALE GENOMIC DNA]</scope>
    <source>
        <strain evidence="3 4">CCMP2467</strain>
    </source>
</reference>
<proteinExistence type="predicted"/>
<keyword evidence="1" id="KW-0472">Membrane</keyword>
<dbReference type="OrthoDB" id="435297at2759"/>
<gene>
    <name evidence="3" type="ORF">AK812_SmicGene19453</name>
</gene>
<name>A0A1Q9DSI7_SYMMI</name>
<feature type="transmembrane region" description="Helical" evidence="1">
    <location>
        <begin position="678"/>
        <end position="702"/>
    </location>
</feature>
<dbReference type="Pfam" id="PF00144">
    <property type="entry name" value="Beta-lactamase"/>
    <property type="match status" value="1"/>
</dbReference>
<dbReference type="AlphaFoldDB" id="A0A1Q9DSI7"/>
<dbReference type="InterPro" id="IPR050789">
    <property type="entry name" value="Diverse_Enzym_Activities"/>
</dbReference>
<keyword evidence="1" id="KW-0812">Transmembrane</keyword>
<evidence type="ECO:0000259" key="2">
    <source>
        <dbReference type="Pfam" id="PF00144"/>
    </source>
</evidence>